<evidence type="ECO:0000313" key="2">
    <source>
        <dbReference type="Proteomes" id="UP001519460"/>
    </source>
</evidence>
<organism evidence="1 2">
    <name type="scientific">Batillaria attramentaria</name>
    <dbReference type="NCBI Taxonomy" id="370345"/>
    <lineage>
        <taxon>Eukaryota</taxon>
        <taxon>Metazoa</taxon>
        <taxon>Spiralia</taxon>
        <taxon>Lophotrochozoa</taxon>
        <taxon>Mollusca</taxon>
        <taxon>Gastropoda</taxon>
        <taxon>Caenogastropoda</taxon>
        <taxon>Sorbeoconcha</taxon>
        <taxon>Cerithioidea</taxon>
        <taxon>Batillariidae</taxon>
        <taxon>Batillaria</taxon>
    </lineage>
</organism>
<keyword evidence="2" id="KW-1185">Reference proteome</keyword>
<sequence length="182" mass="19732">ISFANIHVPVACQKKKEPKSASYITHHASQIFETAATELYVTAAIPSDFLCILCVFRGLAGRTTVHPTCHAWLSTACSGTCTVADTTTPLHYMPLAWPRDRHIMCPDGNVNGGAKHGAPFLACHHCQALERLLTNELTLFCSPNNLILSLKTVVGPQIGANQSRLVARSTRGKERKGNRPSS</sequence>
<dbReference type="EMBL" id="JACVVK020000001">
    <property type="protein sequence ID" value="KAK7508436.1"/>
    <property type="molecule type" value="Genomic_DNA"/>
</dbReference>
<comment type="caution">
    <text evidence="1">The sequence shown here is derived from an EMBL/GenBank/DDBJ whole genome shotgun (WGS) entry which is preliminary data.</text>
</comment>
<protein>
    <submittedName>
        <fullName evidence="1">Uncharacterized protein</fullName>
    </submittedName>
</protein>
<gene>
    <name evidence="1" type="ORF">BaRGS_00000002</name>
</gene>
<proteinExistence type="predicted"/>
<reference evidence="1 2" key="1">
    <citation type="journal article" date="2023" name="Sci. Data">
        <title>Genome assembly of the Korean intertidal mud-creeper Batillaria attramentaria.</title>
        <authorList>
            <person name="Patra A.K."/>
            <person name="Ho P.T."/>
            <person name="Jun S."/>
            <person name="Lee S.J."/>
            <person name="Kim Y."/>
            <person name="Won Y.J."/>
        </authorList>
    </citation>
    <scope>NUCLEOTIDE SEQUENCE [LARGE SCALE GENOMIC DNA]</scope>
    <source>
        <strain evidence="1">Wonlab-2016</strain>
    </source>
</reference>
<evidence type="ECO:0000313" key="1">
    <source>
        <dbReference type="EMBL" id="KAK7508436.1"/>
    </source>
</evidence>
<dbReference type="AlphaFoldDB" id="A0ABD0MAI0"/>
<dbReference type="Proteomes" id="UP001519460">
    <property type="component" value="Unassembled WGS sequence"/>
</dbReference>
<feature type="non-terminal residue" evidence="1">
    <location>
        <position position="1"/>
    </location>
</feature>
<name>A0ABD0MAI0_9CAEN</name>
<accession>A0ABD0MAI0</accession>